<proteinExistence type="predicted"/>
<dbReference type="PANTHER" id="PTHR38121">
    <property type="entry name" value="GH16 DOMAIN-CONTAINING PROTEIN"/>
    <property type="match status" value="1"/>
</dbReference>
<evidence type="ECO:0000256" key="1">
    <source>
        <dbReference type="SAM" id="MobiDB-lite"/>
    </source>
</evidence>
<dbReference type="OMA" id="EWTASET"/>
<dbReference type="RefSeq" id="XP_018273998.1">
    <property type="nucleotide sequence ID" value="XM_018413724.1"/>
</dbReference>
<feature type="compositionally biased region" description="Low complexity" evidence="1">
    <location>
        <begin position="144"/>
        <end position="159"/>
    </location>
</feature>
<feature type="transmembrane region" description="Helical" evidence="2">
    <location>
        <begin position="46"/>
        <end position="67"/>
    </location>
</feature>
<dbReference type="GeneID" id="28974173"/>
<gene>
    <name evidence="4" type="ORF">RHOBADRAFT_40494</name>
</gene>
<feature type="domain" description="GH16" evidence="3">
    <location>
        <begin position="154"/>
        <end position="393"/>
    </location>
</feature>
<keyword evidence="2" id="KW-1133">Transmembrane helix</keyword>
<reference evidence="4 5" key="1">
    <citation type="journal article" date="2015" name="Front. Microbiol.">
        <title>Genome sequence of the plant growth promoting endophytic yeast Rhodotorula graminis WP1.</title>
        <authorList>
            <person name="Firrincieli A."/>
            <person name="Otillar R."/>
            <person name="Salamov A."/>
            <person name="Schmutz J."/>
            <person name="Khan Z."/>
            <person name="Redman R.S."/>
            <person name="Fleck N.D."/>
            <person name="Lindquist E."/>
            <person name="Grigoriev I.V."/>
            <person name="Doty S.L."/>
        </authorList>
    </citation>
    <scope>NUCLEOTIDE SEQUENCE [LARGE SCALE GENOMIC DNA]</scope>
    <source>
        <strain evidence="4 5">WP1</strain>
    </source>
</reference>
<name>A0A194SBJ0_RHOGW</name>
<dbReference type="EMBL" id="KQ474073">
    <property type="protein sequence ID" value="KPV77949.1"/>
    <property type="molecule type" value="Genomic_DNA"/>
</dbReference>
<dbReference type="GO" id="GO:0005975">
    <property type="term" value="P:carbohydrate metabolic process"/>
    <property type="evidence" value="ECO:0007669"/>
    <property type="project" value="InterPro"/>
</dbReference>
<accession>A0A194SBJ0</accession>
<keyword evidence="4" id="KW-0378">Hydrolase</keyword>
<dbReference type="SUPFAM" id="SSF49899">
    <property type="entry name" value="Concanavalin A-like lectins/glucanases"/>
    <property type="match status" value="1"/>
</dbReference>
<protein>
    <submittedName>
        <fullName evidence="4">Glycoside hydrolase family 16 protein</fullName>
    </submittedName>
</protein>
<dbReference type="PROSITE" id="PS51762">
    <property type="entry name" value="GH16_2"/>
    <property type="match status" value="1"/>
</dbReference>
<dbReference type="GO" id="GO:0004553">
    <property type="term" value="F:hydrolase activity, hydrolyzing O-glycosyl compounds"/>
    <property type="evidence" value="ECO:0007669"/>
    <property type="project" value="InterPro"/>
</dbReference>
<evidence type="ECO:0000313" key="5">
    <source>
        <dbReference type="Proteomes" id="UP000053890"/>
    </source>
</evidence>
<keyword evidence="5" id="KW-1185">Reference proteome</keyword>
<dbReference type="PANTHER" id="PTHR38121:SF2">
    <property type="entry name" value="ACYLTRANSFERASE 3 DOMAIN-CONTAINING PROTEIN"/>
    <property type="match status" value="1"/>
</dbReference>
<dbReference type="Pfam" id="PF00722">
    <property type="entry name" value="Glyco_hydro_16"/>
    <property type="match status" value="1"/>
</dbReference>
<dbReference type="STRING" id="578459.A0A194SBJ0"/>
<organism evidence="4 5">
    <name type="scientific">Rhodotorula graminis (strain WP1)</name>
    <dbReference type="NCBI Taxonomy" id="578459"/>
    <lineage>
        <taxon>Eukaryota</taxon>
        <taxon>Fungi</taxon>
        <taxon>Dikarya</taxon>
        <taxon>Basidiomycota</taxon>
        <taxon>Pucciniomycotina</taxon>
        <taxon>Microbotryomycetes</taxon>
        <taxon>Sporidiobolales</taxon>
        <taxon>Sporidiobolaceae</taxon>
        <taxon>Rhodotorula</taxon>
    </lineage>
</organism>
<dbReference type="AlphaFoldDB" id="A0A194SBJ0"/>
<feature type="region of interest" description="Disordered" evidence="1">
    <location>
        <begin position="1"/>
        <end position="39"/>
    </location>
</feature>
<dbReference type="InterPro" id="IPR000757">
    <property type="entry name" value="Beta-glucanase-like"/>
</dbReference>
<dbReference type="OrthoDB" id="25131at2759"/>
<dbReference type="InterPro" id="IPR013320">
    <property type="entry name" value="ConA-like_dom_sf"/>
</dbReference>
<dbReference type="CDD" id="cd00413">
    <property type="entry name" value="Glyco_hydrolase_16"/>
    <property type="match status" value="1"/>
</dbReference>
<feature type="compositionally biased region" description="Low complexity" evidence="1">
    <location>
        <begin position="1"/>
        <end position="22"/>
    </location>
</feature>
<evidence type="ECO:0000256" key="2">
    <source>
        <dbReference type="SAM" id="Phobius"/>
    </source>
</evidence>
<keyword evidence="2" id="KW-0472">Membrane</keyword>
<evidence type="ECO:0000259" key="3">
    <source>
        <dbReference type="PROSITE" id="PS51762"/>
    </source>
</evidence>
<keyword evidence="2" id="KW-0812">Transmembrane</keyword>
<feature type="compositionally biased region" description="Low complexity" evidence="1">
    <location>
        <begin position="123"/>
        <end position="134"/>
    </location>
</feature>
<evidence type="ECO:0000313" key="4">
    <source>
        <dbReference type="EMBL" id="KPV77949.1"/>
    </source>
</evidence>
<dbReference type="Gene3D" id="2.60.120.200">
    <property type="match status" value="1"/>
</dbReference>
<sequence length="393" mass="41206">MARSARADSSSSDDSRLLSSDASDSDDDDAAAPRPARSTTTHLSPIVWVSIAVLVVVVAVLLAVVVWQQTREAASEGGADAAAAAATTGAQSAAATTRGGQGGEGAASPSRSSSRGDEDDSSPTRSPSASSPAATDDDARRSKTSSAAPTFSTSTSSSGSLPALYGEQLLIDFSTFSSTDTVTGFLEAAGLAISDWPVGFEPISVMMTPDNVDIVDGALSLKVTGQSGTGEVQSAEVATVEQGILYGKVTTRAKASPVPGVCHGFFFYDKDNREVDIELLTSYYTKGRGDSVKPGIQYTNHPLTADGEMYNEVYPYPWDPTAAFHDYTVEWTASETIFSLDDQVIATFTVNVPKKPMTFNWNSWSSGEPNWSAGPPTEDSFLLISAIAANWTT</sequence>
<dbReference type="Proteomes" id="UP000053890">
    <property type="component" value="Unassembled WGS sequence"/>
</dbReference>
<feature type="region of interest" description="Disordered" evidence="1">
    <location>
        <begin position="92"/>
        <end position="159"/>
    </location>
</feature>